<evidence type="ECO:0000256" key="4">
    <source>
        <dbReference type="ARBA" id="ARBA00023002"/>
    </source>
</evidence>
<dbReference type="PANTHER" id="PTHR43756:SF5">
    <property type="entry name" value="CHOLINE MONOOXYGENASE, CHLOROPLASTIC"/>
    <property type="match status" value="1"/>
</dbReference>
<organism evidence="8 9">
    <name type="scientific">Silvanigrella aquatica</name>
    <dbReference type="NCBI Taxonomy" id="1915309"/>
    <lineage>
        <taxon>Bacteria</taxon>
        <taxon>Pseudomonadati</taxon>
        <taxon>Bdellovibrionota</taxon>
        <taxon>Oligoflexia</taxon>
        <taxon>Silvanigrellales</taxon>
        <taxon>Silvanigrellaceae</taxon>
        <taxon>Silvanigrella</taxon>
    </lineage>
</organism>
<evidence type="ECO:0000256" key="3">
    <source>
        <dbReference type="ARBA" id="ARBA00022723"/>
    </source>
</evidence>
<evidence type="ECO:0000313" key="8">
    <source>
        <dbReference type="EMBL" id="APJ04773.1"/>
    </source>
</evidence>
<evidence type="ECO:0000313" key="9">
    <source>
        <dbReference type="Proteomes" id="UP000184731"/>
    </source>
</evidence>
<name>A0A1L4D3J0_9BACT</name>
<protein>
    <recommendedName>
        <fullName evidence="7">Rieske domain-containing protein</fullName>
    </recommendedName>
</protein>
<dbReference type="SUPFAM" id="SSF55961">
    <property type="entry name" value="Bet v1-like"/>
    <property type="match status" value="1"/>
</dbReference>
<dbReference type="EMBL" id="CP017834">
    <property type="protein sequence ID" value="APJ04773.1"/>
    <property type="molecule type" value="Genomic_DNA"/>
</dbReference>
<dbReference type="InterPro" id="IPR015879">
    <property type="entry name" value="Ring_hydroxy_dOase_asu_C_dom"/>
</dbReference>
<dbReference type="STRING" id="1915309.AXG55_13045"/>
<dbReference type="Pfam" id="PF00355">
    <property type="entry name" value="Rieske"/>
    <property type="match status" value="1"/>
</dbReference>
<dbReference type="PROSITE" id="PS51296">
    <property type="entry name" value="RIESKE"/>
    <property type="match status" value="1"/>
</dbReference>
<accession>A0A1L4D3J0</accession>
<comment type="cofactor">
    <cofactor evidence="1">
        <name>Fe cation</name>
        <dbReference type="ChEBI" id="CHEBI:24875"/>
    </cofactor>
</comment>
<dbReference type="PRINTS" id="PR00090">
    <property type="entry name" value="RNGDIOXGNASE"/>
</dbReference>
<keyword evidence="9" id="KW-1185">Reference proteome</keyword>
<dbReference type="GO" id="GO:0016491">
    <property type="term" value="F:oxidoreductase activity"/>
    <property type="evidence" value="ECO:0007669"/>
    <property type="project" value="UniProtKB-KW"/>
</dbReference>
<reference evidence="8 9" key="1">
    <citation type="submission" date="2016-10" db="EMBL/GenBank/DDBJ databases">
        <title>Silvanigrella aquatica sp. nov., isolated from a freshwater lake located in the Black Forest, Germany, description of Silvanigrellaceae fam. nov., Silvanigrellales ord. nov., reclassification of the order Bdellovibrionales in the class Oligoflexia, reclassification of the families Bacteriovoracaceae and Halobacteriovoraceae in the new order Bacteriovoracales ord. nov., and reclassification of the family Pseudobacteriovoracaceae in the order Oligoflexiales.</title>
        <authorList>
            <person name="Hahn M.W."/>
            <person name="Schmidt J."/>
            <person name="Koll U."/>
            <person name="Rohde M."/>
            <person name="Verbag S."/>
            <person name="Pitt A."/>
            <person name="Nakai R."/>
            <person name="Naganuma T."/>
            <person name="Lang E."/>
        </authorList>
    </citation>
    <scope>NUCLEOTIDE SEQUENCE [LARGE SCALE GENOMIC DNA]</scope>
    <source>
        <strain evidence="8 9">MWH-Nonnen-W8red</strain>
    </source>
</reference>
<dbReference type="AlphaFoldDB" id="A0A1L4D3J0"/>
<evidence type="ECO:0000259" key="7">
    <source>
        <dbReference type="PROSITE" id="PS51296"/>
    </source>
</evidence>
<dbReference type="InterPro" id="IPR036922">
    <property type="entry name" value="Rieske_2Fe-2S_sf"/>
</dbReference>
<dbReference type="SUPFAM" id="SSF50022">
    <property type="entry name" value="ISP domain"/>
    <property type="match status" value="1"/>
</dbReference>
<dbReference type="RefSeq" id="WP_148698531.1">
    <property type="nucleotide sequence ID" value="NZ_CP017834.1"/>
</dbReference>
<keyword evidence="6" id="KW-0411">Iron-sulfur</keyword>
<gene>
    <name evidence="8" type="ORF">AXG55_13045</name>
</gene>
<dbReference type="KEGG" id="saqi:AXG55_13045"/>
<feature type="domain" description="Rieske" evidence="7">
    <location>
        <begin position="32"/>
        <end position="141"/>
    </location>
</feature>
<dbReference type="CDD" id="cd03469">
    <property type="entry name" value="Rieske_RO_Alpha_N"/>
    <property type="match status" value="1"/>
</dbReference>
<dbReference type="Proteomes" id="UP000184731">
    <property type="component" value="Chromosome"/>
</dbReference>
<evidence type="ECO:0000256" key="6">
    <source>
        <dbReference type="ARBA" id="ARBA00023014"/>
    </source>
</evidence>
<dbReference type="PANTHER" id="PTHR43756">
    <property type="entry name" value="CHOLINE MONOOXYGENASE, CHLOROPLASTIC"/>
    <property type="match status" value="1"/>
</dbReference>
<dbReference type="OrthoDB" id="5298925at2"/>
<proteinExistence type="predicted"/>
<sequence length="357" mass="42381">MSPFTKTIPASWYYDPHIYEMERKSIFSSEWIYIGEENDFKNSGDYIKYEMAGYPLFLVKGEDNLIRGFHNVCIHRAAPLVSEKKGNLKNSSVTCRYHGWTYDLKGTLNHTPFLETSDVKKNCQGSLFEVKLAQFNGLIFINLNENPIDFNEFINPLDHELNHAKYNFNEYTNYESMEHEGNFNWKTWQDGFQECYHCMTIHPIFNKNFQLRKYNIENKDRYSVHSCERKDITSSFGEFEGLWLWHYPNLGLPCYQNCFYTLQVNPINSRKTKLSYRFRFKSHVNEIERKEFIKTIEKITFEDIMICEQVQKNLEVGIYNEGILHPERENGVEYFHSLIKKALADQNKGIHYGKNTI</sequence>
<keyword evidence="4" id="KW-0560">Oxidoreductase</keyword>
<evidence type="ECO:0000256" key="1">
    <source>
        <dbReference type="ARBA" id="ARBA00001962"/>
    </source>
</evidence>
<dbReference type="GO" id="GO:0005506">
    <property type="term" value="F:iron ion binding"/>
    <property type="evidence" value="ECO:0007669"/>
    <property type="project" value="InterPro"/>
</dbReference>
<keyword evidence="3" id="KW-0479">Metal-binding</keyword>
<evidence type="ECO:0000256" key="5">
    <source>
        <dbReference type="ARBA" id="ARBA00023004"/>
    </source>
</evidence>
<keyword evidence="2" id="KW-0001">2Fe-2S</keyword>
<dbReference type="Gene3D" id="3.90.380.10">
    <property type="entry name" value="Naphthalene 1,2-dioxygenase Alpha Subunit, Chain A, domain 1"/>
    <property type="match status" value="2"/>
</dbReference>
<dbReference type="Pfam" id="PF00848">
    <property type="entry name" value="Ring_hydroxyl_A"/>
    <property type="match status" value="1"/>
</dbReference>
<dbReference type="GO" id="GO:0051537">
    <property type="term" value="F:2 iron, 2 sulfur cluster binding"/>
    <property type="evidence" value="ECO:0007669"/>
    <property type="project" value="UniProtKB-KW"/>
</dbReference>
<evidence type="ECO:0000256" key="2">
    <source>
        <dbReference type="ARBA" id="ARBA00022714"/>
    </source>
</evidence>
<dbReference type="InterPro" id="IPR017941">
    <property type="entry name" value="Rieske_2Fe-2S"/>
</dbReference>
<keyword evidence="5" id="KW-0408">Iron</keyword>
<dbReference type="InterPro" id="IPR001663">
    <property type="entry name" value="Rng_hydr_dOase-A"/>
</dbReference>
<dbReference type="Gene3D" id="2.102.10.10">
    <property type="entry name" value="Rieske [2Fe-2S] iron-sulphur domain"/>
    <property type="match status" value="1"/>
</dbReference>